<name>A0A495A144_9BACI</name>
<organism evidence="10 11">
    <name type="scientific">Oceanobacillus halophilus</name>
    <dbReference type="NCBI Taxonomy" id="930130"/>
    <lineage>
        <taxon>Bacteria</taxon>
        <taxon>Bacillati</taxon>
        <taxon>Bacillota</taxon>
        <taxon>Bacilli</taxon>
        <taxon>Bacillales</taxon>
        <taxon>Bacillaceae</taxon>
        <taxon>Oceanobacillus</taxon>
    </lineage>
</organism>
<dbReference type="Pfam" id="PF00672">
    <property type="entry name" value="HAMP"/>
    <property type="match status" value="1"/>
</dbReference>
<keyword evidence="11" id="KW-1185">Reference proteome</keyword>
<comment type="subcellular location">
    <subcellularLocation>
        <location evidence="1">Cell membrane</location>
    </subcellularLocation>
</comment>
<evidence type="ECO:0000313" key="10">
    <source>
        <dbReference type="EMBL" id="RKQ33190.1"/>
    </source>
</evidence>
<keyword evidence="7" id="KW-1133">Transmembrane helix</keyword>
<evidence type="ECO:0000256" key="7">
    <source>
        <dbReference type="SAM" id="Phobius"/>
    </source>
</evidence>
<feature type="domain" description="HAMP" evidence="9">
    <location>
        <begin position="222"/>
        <end position="275"/>
    </location>
</feature>
<feature type="domain" description="Methyl-accepting transducer" evidence="8">
    <location>
        <begin position="294"/>
        <end position="544"/>
    </location>
</feature>
<comment type="caution">
    <text evidence="10">The sequence shown here is derived from an EMBL/GenBank/DDBJ whole genome shotgun (WGS) entry which is preliminary data.</text>
</comment>
<evidence type="ECO:0000259" key="8">
    <source>
        <dbReference type="PROSITE" id="PS50111"/>
    </source>
</evidence>
<dbReference type="RefSeq" id="WP_121204352.1">
    <property type="nucleotide sequence ID" value="NZ_RBZP01000007.1"/>
</dbReference>
<proteinExistence type="inferred from homology"/>
<evidence type="ECO:0000256" key="2">
    <source>
        <dbReference type="ARBA" id="ARBA00022475"/>
    </source>
</evidence>
<dbReference type="AlphaFoldDB" id="A0A495A144"/>
<dbReference type="InterPro" id="IPR003660">
    <property type="entry name" value="HAMP_dom"/>
</dbReference>
<dbReference type="PANTHER" id="PTHR32089:SF114">
    <property type="entry name" value="METHYL-ACCEPTING CHEMOTAXIS PROTEIN MCPB"/>
    <property type="match status" value="1"/>
</dbReference>
<evidence type="ECO:0000256" key="5">
    <source>
        <dbReference type="ARBA" id="ARBA00029447"/>
    </source>
</evidence>
<dbReference type="SMART" id="SM00304">
    <property type="entry name" value="HAMP"/>
    <property type="match status" value="1"/>
</dbReference>
<keyword evidence="2" id="KW-1003">Cell membrane</keyword>
<evidence type="ECO:0000256" key="6">
    <source>
        <dbReference type="PROSITE-ProRule" id="PRU00284"/>
    </source>
</evidence>
<dbReference type="PANTHER" id="PTHR32089">
    <property type="entry name" value="METHYL-ACCEPTING CHEMOTAXIS PROTEIN MCPB"/>
    <property type="match status" value="1"/>
</dbReference>
<dbReference type="CDD" id="cd06225">
    <property type="entry name" value="HAMP"/>
    <property type="match status" value="1"/>
</dbReference>
<dbReference type="CDD" id="cd11386">
    <property type="entry name" value="MCP_signal"/>
    <property type="match status" value="1"/>
</dbReference>
<dbReference type="GO" id="GO:0004888">
    <property type="term" value="F:transmembrane signaling receptor activity"/>
    <property type="evidence" value="ECO:0007669"/>
    <property type="project" value="InterPro"/>
</dbReference>
<dbReference type="SMART" id="SM00283">
    <property type="entry name" value="MA"/>
    <property type="match status" value="1"/>
</dbReference>
<evidence type="ECO:0000256" key="4">
    <source>
        <dbReference type="ARBA" id="ARBA00023224"/>
    </source>
</evidence>
<dbReference type="Pfam" id="PF00015">
    <property type="entry name" value="MCPsignal"/>
    <property type="match status" value="1"/>
</dbReference>
<dbReference type="GO" id="GO:0006935">
    <property type="term" value="P:chemotaxis"/>
    <property type="evidence" value="ECO:0007669"/>
    <property type="project" value="InterPro"/>
</dbReference>
<protein>
    <submittedName>
        <fullName evidence="10">Methyl-accepting chemotaxis protein</fullName>
    </submittedName>
</protein>
<keyword evidence="4 6" id="KW-0807">Transducer</keyword>
<keyword evidence="7" id="KW-0812">Transmembrane</keyword>
<feature type="transmembrane region" description="Helical" evidence="7">
    <location>
        <begin position="200"/>
        <end position="220"/>
    </location>
</feature>
<dbReference type="Proteomes" id="UP000269301">
    <property type="component" value="Unassembled WGS sequence"/>
</dbReference>
<dbReference type="InterPro" id="IPR004089">
    <property type="entry name" value="MCPsignal_dom"/>
</dbReference>
<reference evidence="10 11" key="1">
    <citation type="journal article" date="2016" name="Int. J. Syst. Evol. Microbiol.">
        <title>Oceanobacillus halophilus sp. nov., a novel moderately halophilic bacterium from a hypersaline lake.</title>
        <authorList>
            <person name="Amoozegar M.A."/>
            <person name="Bagheri M."/>
            <person name="Makhdoumi A."/>
            <person name="Nikou M.M."/>
            <person name="Fazeli S.A.S."/>
            <person name="Schumann P."/>
            <person name="Sproer C."/>
            <person name="Sanchez-Porro C."/>
            <person name="Ventosa A."/>
        </authorList>
    </citation>
    <scope>NUCLEOTIDE SEQUENCE [LARGE SCALE GENOMIC DNA]</scope>
    <source>
        <strain evidence="10 11">DSM 23996</strain>
    </source>
</reference>
<evidence type="ECO:0000259" key="9">
    <source>
        <dbReference type="PROSITE" id="PS50885"/>
    </source>
</evidence>
<dbReference type="PROSITE" id="PS50885">
    <property type="entry name" value="HAMP"/>
    <property type="match status" value="1"/>
</dbReference>
<dbReference type="OrthoDB" id="9804712at2"/>
<evidence type="ECO:0000256" key="1">
    <source>
        <dbReference type="ARBA" id="ARBA00004236"/>
    </source>
</evidence>
<dbReference type="PROSITE" id="PS50111">
    <property type="entry name" value="CHEMOTAXIS_TRANSDUC_2"/>
    <property type="match status" value="1"/>
</dbReference>
<dbReference type="SUPFAM" id="SSF58104">
    <property type="entry name" value="Methyl-accepting chemotaxis protein (MCP) signaling domain"/>
    <property type="match status" value="1"/>
</dbReference>
<dbReference type="Gene3D" id="1.10.287.950">
    <property type="entry name" value="Methyl-accepting chemotaxis protein"/>
    <property type="match status" value="1"/>
</dbReference>
<evidence type="ECO:0000313" key="11">
    <source>
        <dbReference type="Proteomes" id="UP000269301"/>
    </source>
</evidence>
<sequence>MKKNNQISKQRKSNKLKWKNLNISVKYLSAFAVTALLFLIASFVVYSQLTKTEDNVASIEEQNVWVNEMTELISLIQLKDVQIADYLLTESSIYIDQYHTYTEELNSLMEQLKPTLTTQAQKESIEIIQKNDENINQTFFDKMVPAMEEGRIAYATSLRNTSTTLRNENSDHVNQLIESIKKEQQDIVHSVTQNMNNSTLILVIANLSVVIIGTILMAVVSRRIRLSLNNLVQVTNEVANGNLKVKAINYQGKDEIGRLSAAVDLMKENMNSILNKVSVAAKNVSDSSEGLTLSSKEVKEGNMQIAQTMEEISKGAETQANGAGNLADNMNQFVQRVNLSEQSGKEIAINSENVLALTNEGTILMKNSVNQMKRIDSIVSESVDKVKKLDKQSGEISNLVLVIKGIADQTNLLSLNAAIEAARAGEHGKGFAVVADEVRKLSDQVSASVEEIKSIVTNIQFETAQVVGTLSTGYTEVNEGTEQMESTGKNFESINIAVTDMATKIAAISTNLKDIAANSNNMNSVIEEIASVSEESAAGVEQAAASAQQTASSMEEVAGNADVLAELAEQLTKELEIFKL</sequence>
<dbReference type="PRINTS" id="PR00260">
    <property type="entry name" value="CHEMTRNSDUCR"/>
</dbReference>
<dbReference type="GO" id="GO:0007165">
    <property type="term" value="P:signal transduction"/>
    <property type="evidence" value="ECO:0007669"/>
    <property type="project" value="UniProtKB-KW"/>
</dbReference>
<evidence type="ECO:0000256" key="3">
    <source>
        <dbReference type="ARBA" id="ARBA00023136"/>
    </source>
</evidence>
<dbReference type="EMBL" id="RBZP01000007">
    <property type="protein sequence ID" value="RKQ33190.1"/>
    <property type="molecule type" value="Genomic_DNA"/>
</dbReference>
<dbReference type="GO" id="GO:0005886">
    <property type="term" value="C:plasma membrane"/>
    <property type="evidence" value="ECO:0007669"/>
    <property type="project" value="UniProtKB-SubCell"/>
</dbReference>
<dbReference type="InterPro" id="IPR004090">
    <property type="entry name" value="Chemotax_Me-accpt_rcpt"/>
</dbReference>
<dbReference type="Gene3D" id="6.10.340.10">
    <property type="match status" value="1"/>
</dbReference>
<keyword evidence="3 7" id="KW-0472">Membrane</keyword>
<comment type="similarity">
    <text evidence="5">Belongs to the methyl-accepting chemotaxis (MCP) protein family.</text>
</comment>
<gene>
    <name evidence="10" type="ORF">D8M06_10455</name>
</gene>
<accession>A0A495A144</accession>